<dbReference type="AlphaFoldDB" id="A0AAU9K749"/>
<evidence type="ECO:0000256" key="1">
    <source>
        <dbReference type="SAM" id="Phobius"/>
    </source>
</evidence>
<dbReference type="EMBL" id="CAJZBQ010000047">
    <property type="protein sequence ID" value="CAG9329001.1"/>
    <property type="molecule type" value="Genomic_DNA"/>
</dbReference>
<name>A0AAU9K749_9CILI</name>
<dbReference type="Proteomes" id="UP001162131">
    <property type="component" value="Unassembled WGS sequence"/>
</dbReference>
<comment type="caution">
    <text evidence="2">The sequence shown here is derived from an EMBL/GenBank/DDBJ whole genome shotgun (WGS) entry which is preliminary data.</text>
</comment>
<protein>
    <recommendedName>
        <fullName evidence="4">Transmembrane protein</fullName>
    </recommendedName>
</protein>
<keyword evidence="1" id="KW-1133">Transmembrane helix</keyword>
<proteinExistence type="predicted"/>
<keyword evidence="1" id="KW-0812">Transmembrane</keyword>
<gene>
    <name evidence="2" type="ORF">BSTOLATCC_MIC47837</name>
</gene>
<organism evidence="2 3">
    <name type="scientific">Blepharisma stoltei</name>
    <dbReference type="NCBI Taxonomy" id="1481888"/>
    <lineage>
        <taxon>Eukaryota</taxon>
        <taxon>Sar</taxon>
        <taxon>Alveolata</taxon>
        <taxon>Ciliophora</taxon>
        <taxon>Postciliodesmatophora</taxon>
        <taxon>Heterotrichea</taxon>
        <taxon>Heterotrichida</taxon>
        <taxon>Blepharismidae</taxon>
        <taxon>Blepharisma</taxon>
    </lineage>
</organism>
<keyword evidence="3" id="KW-1185">Reference proteome</keyword>
<reference evidence="2" key="1">
    <citation type="submission" date="2021-09" db="EMBL/GenBank/DDBJ databases">
        <authorList>
            <consortium name="AG Swart"/>
            <person name="Singh M."/>
            <person name="Singh A."/>
            <person name="Seah K."/>
            <person name="Emmerich C."/>
        </authorList>
    </citation>
    <scope>NUCLEOTIDE SEQUENCE</scope>
    <source>
        <strain evidence="2">ATCC30299</strain>
    </source>
</reference>
<sequence>MEKNFKNVRFYHDIKFLLNICTSIIDCNIILIIFYFQSFTIINCPFISQMQAFILKQIVILDLQLS</sequence>
<evidence type="ECO:0008006" key="4">
    <source>
        <dbReference type="Google" id="ProtNLM"/>
    </source>
</evidence>
<evidence type="ECO:0000313" key="2">
    <source>
        <dbReference type="EMBL" id="CAG9329001.1"/>
    </source>
</evidence>
<keyword evidence="1" id="KW-0472">Membrane</keyword>
<feature type="transmembrane region" description="Helical" evidence="1">
    <location>
        <begin position="16"/>
        <end position="36"/>
    </location>
</feature>
<evidence type="ECO:0000313" key="3">
    <source>
        <dbReference type="Proteomes" id="UP001162131"/>
    </source>
</evidence>
<accession>A0AAU9K749</accession>